<dbReference type="RefSeq" id="WP_189442639.1">
    <property type="nucleotide sequence ID" value="NZ_BMZI01000001.1"/>
</dbReference>
<proteinExistence type="predicted"/>
<dbReference type="Proteomes" id="UP000646745">
    <property type="component" value="Unassembled WGS sequence"/>
</dbReference>
<evidence type="ECO:0008006" key="5">
    <source>
        <dbReference type="Google" id="ProtNLM"/>
    </source>
</evidence>
<evidence type="ECO:0000256" key="2">
    <source>
        <dbReference type="SAM" id="SignalP"/>
    </source>
</evidence>
<feature type="region of interest" description="Disordered" evidence="1">
    <location>
        <begin position="105"/>
        <end position="147"/>
    </location>
</feature>
<comment type="caution">
    <text evidence="3">The sequence shown here is derived from an EMBL/GenBank/DDBJ whole genome shotgun (WGS) entry which is preliminary data.</text>
</comment>
<dbReference type="EMBL" id="BMZI01000001">
    <property type="protein sequence ID" value="GHB07539.1"/>
    <property type="molecule type" value="Genomic_DNA"/>
</dbReference>
<evidence type="ECO:0000313" key="3">
    <source>
        <dbReference type="EMBL" id="GHB07539.1"/>
    </source>
</evidence>
<feature type="compositionally biased region" description="Acidic residues" evidence="1">
    <location>
        <begin position="112"/>
        <end position="123"/>
    </location>
</feature>
<keyword evidence="4" id="KW-1185">Reference proteome</keyword>
<accession>A0ABQ3DPN2</accession>
<feature type="chain" id="PRO_5046890908" description="DUF1161 domain-containing protein" evidence="2">
    <location>
        <begin position="27"/>
        <end position="147"/>
    </location>
</feature>
<protein>
    <recommendedName>
        <fullName evidence="5">DUF1161 domain-containing protein</fullName>
    </recommendedName>
</protein>
<name>A0ABQ3DPN2_9GAMM</name>
<reference evidence="4" key="1">
    <citation type="journal article" date="2019" name="Int. J. Syst. Evol. Microbiol.">
        <title>The Global Catalogue of Microorganisms (GCM) 10K type strain sequencing project: providing services to taxonomists for standard genome sequencing and annotation.</title>
        <authorList>
            <consortium name="The Broad Institute Genomics Platform"/>
            <consortium name="The Broad Institute Genome Sequencing Center for Infectious Disease"/>
            <person name="Wu L."/>
            <person name="Ma J."/>
        </authorList>
    </citation>
    <scope>NUCLEOTIDE SEQUENCE [LARGE SCALE GENOMIC DNA]</scope>
    <source>
        <strain evidence="4">KCTC 32998</strain>
    </source>
</reference>
<organism evidence="3 4">
    <name type="scientific">Salinicola rhizosphaerae</name>
    <dbReference type="NCBI Taxonomy" id="1443141"/>
    <lineage>
        <taxon>Bacteria</taxon>
        <taxon>Pseudomonadati</taxon>
        <taxon>Pseudomonadota</taxon>
        <taxon>Gammaproteobacteria</taxon>
        <taxon>Oceanospirillales</taxon>
        <taxon>Halomonadaceae</taxon>
        <taxon>Salinicola</taxon>
    </lineage>
</organism>
<dbReference type="Pfam" id="PF06649">
    <property type="entry name" value="DUF1161"/>
    <property type="match status" value="1"/>
</dbReference>
<keyword evidence="2" id="KW-0732">Signal</keyword>
<sequence length="147" mass="15459">MGWSKTKMTLLAGAVGLCLSATVSWAQSETGESPFDHQPETRLACERLEAQIDQTIRDNGARHFLLEVVDNAQIEDGKVRAGEAFAGAEVVGSCDGGTRKVVYSRHGATEMSEPDDAPGDELPESSGDPVPSESDDGAAAQEPESAP</sequence>
<dbReference type="InterPro" id="IPR010595">
    <property type="entry name" value="DUF1161"/>
</dbReference>
<gene>
    <name evidence="3" type="ORF">GCM10009038_00940</name>
</gene>
<feature type="signal peptide" evidence="2">
    <location>
        <begin position="1"/>
        <end position="26"/>
    </location>
</feature>
<evidence type="ECO:0000313" key="4">
    <source>
        <dbReference type="Proteomes" id="UP000646745"/>
    </source>
</evidence>
<evidence type="ECO:0000256" key="1">
    <source>
        <dbReference type="SAM" id="MobiDB-lite"/>
    </source>
</evidence>